<feature type="transmembrane region" description="Helical" evidence="1">
    <location>
        <begin position="56"/>
        <end position="86"/>
    </location>
</feature>
<feature type="transmembrane region" description="Helical" evidence="1">
    <location>
        <begin position="158"/>
        <end position="177"/>
    </location>
</feature>
<dbReference type="EMBL" id="JBHLWN010000053">
    <property type="protein sequence ID" value="MFC0213523.1"/>
    <property type="molecule type" value="Genomic_DNA"/>
</dbReference>
<evidence type="ECO:0000313" key="2">
    <source>
        <dbReference type="EMBL" id="MFC0213523.1"/>
    </source>
</evidence>
<evidence type="ECO:0000313" key="3">
    <source>
        <dbReference type="Proteomes" id="UP001589776"/>
    </source>
</evidence>
<comment type="caution">
    <text evidence="2">The sequence shown here is derived from an EMBL/GenBank/DDBJ whole genome shotgun (WGS) entry which is preliminary data.</text>
</comment>
<feature type="transmembrane region" description="Helical" evidence="1">
    <location>
        <begin position="127"/>
        <end position="146"/>
    </location>
</feature>
<organism evidence="2 3">
    <name type="scientific">Paenibacillus chartarius</name>
    <dbReference type="NCBI Taxonomy" id="747481"/>
    <lineage>
        <taxon>Bacteria</taxon>
        <taxon>Bacillati</taxon>
        <taxon>Bacillota</taxon>
        <taxon>Bacilli</taxon>
        <taxon>Bacillales</taxon>
        <taxon>Paenibacillaceae</taxon>
        <taxon>Paenibacillus</taxon>
    </lineage>
</organism>
<keyword evidence="1" id="KW-0812">Transmembrane</keyword>
<accession>A0ABV6DLJ6</accession>
<name>A0ABV6DLJ6_9BACL</name>
<dbReference type="RefSeq" id="WP_377470872.1">
    <property type="nucleotide sequence ID" value="NZ_JBHLWN010000053.1"/>
</dbReference>
<feature type="transmembrane region" description="Helical" evidence="1">
    <location>
        <begin position="98"/>
        <end position="121"/>
    </location>
</feature>
<keyword evidence="3" id="KW-1185">Reference proteome</keyword>
<feature type="transmembrane region" description="Helical" evidence="1">
    <location>
        <begin position="17"/>
        <end position="36"/>
    </location>
</feature>
<gene>
    <name evidence="2" type="ORF">ACFFK0_13835</name>
</gene>
<proteinExistence type="predicted"/>
<evidence type="ECO:0000256" key="1">
    <source>
        <dbReference type="SAM" id="Phobius"/>
    </source>
</evidence>
<reference evidence="2 3" key="1">
    <citation type="submission" date="2024-09" db="EMBL/GenBank/DDBJ databases">
        <authorList>
            <person name="Sun Q."/>
            <person name="Mori K."/>
        </authorList>
    </citation>
    <scope>NUCLEOTIDE SEQUENCE [LARGE SCALE GENOMIC DNA]</scope>
    <source>
        <strain evidence="2 3">CCM 7759</strain>
    </source>
</reference>
<evidence type="ECO:0008006" key="4">
    <source>
        <dbReference type="Google" id="ProtNLM"/>
    </source>
</evidence>
<keyword evidence="1" id="KW-0472">Membrane</keyword>
<sequence length="178" mass="19894">MQTGFTGWIAKGKHTTLMLLIVCYFLLITGCTLVLINDRQAADSIQGLIANKTAPLLALAGIILILSMIVIYIQFIVGSLTMFVIFKYLFKINSSFPVFFRITLILCIFVTLGSFYHIFLFHSNSNVLILICNPFFLLGGTSLYYLTRKVNDAKVSQSLLFSCFIYIVIILLINIGGV</sequence>
<keyword evidence="1" id="KW-1133">Transmembrane helix</keyword>
<protein>
    <recommendedName>
        <fullName evidence="4">Yip1 domain-containing protein</fullName>
    </recommendedName>
</protein>
<dbReference type="Proteomes" id="UP001589776">
    <property type="component" value="Unassembled WGS sequence"/>
</dbReference>